<dbReference type="AlphaFoldDB" id="A0A665VNC3"/>
<protein>
    <submittedName>
        <fullName evidence="5">Regulator of G protein signaling 9b</fullName>
    </submittedName>
</protein>
<dbReference type="InterPro" id="IPR044926">
    <property type="entry name" value="RGS_subdomain_2"/>
</dbReference>
<dbReference type="Gene3D" id="1.10.10.10">
    <property type="entry name" value="Winged helix-like DNA-binding domain superfamily/Winged helix DNA-binding domain"/>
    <property type="match status" value="1"/>
</dbReference>
<dbReference type="PROSITE" id="PS50186">
    <property type="entry name" value="DEP"/>
    <property type="match status" value="1"/>
</dbReference>
<evidence type="ECO:0000259" key="3">
    <source>
        <dbReference type="PROSITE" id="PS50132"/>
    </source>
</evidence>
<feature type="region of interest" description="Disordered" evidence="2">
    <location>
        <begin position="413"/>
        <end position="441"/>
    </location>
</feature>
<dbReference type="PROSITE" id="PS50132">
    <property type="entry name" value="RGS"/>
    <property type="match status" value="1"/>
</dbReference>
<dbReference type="SUPFAM" id="SSF48097">
    <property type="entry name" value="Regulator of G-protein signaling, RGS"/>
    <property type="match status" value="1"/>
</dbReference>
<dbReference type="InterPro" id="IPR047016">
    <property type="entry name" value="RGS6/7/9/11"/>
</dbReference>
<evidence type="ECO:0000313" key="6">
    <source>
        <dbReference type="Proteomes" id="UP000472264"/>
    </source>
</evidence>
<evidence type="ECO:0000313" key="5">
    <source>
        <dbReference type="Ensembl" id="ENSENLP00000033246.1"/>
    </source>
</evidence>
<dbReference type="InterPro" id="IPR015898">
    <property type="entry name" value="G-protein_gamma-like_dom"/>
</dbReference>
<dbReference type="InterPro" id="IPR040759">
    <property type="entry name" value="RGS_DHEX"/>
</dbReference>
<evidence type="ECO:0000256" key="1">
    <source>
        <dbReference type="ARBA" id="ARBA00022700"/>
    </source>
</evidence>
<evidence type="ECO:0000259" key="4">
    <source>
        <dbReference type="PROSITE" id="PS50186"/>
    </source>
</evidence>
<dbReference type="SMART" id="SM00315">
    <property type="entry name" value="RGS"/>
    <property type="match status" value="1"/>
</dbReference>
<dbReference type="SMART" id="SM01224">
    <property type="entry name" value="G_gamma"/>
    <property type="match status" value="1"/>
</dbReference>
<keyword evidence="6" id="KW-1185">Reference proteome</keyword>
<reference evidence="5" key="1">
    <citation type="submission" date="2021-04" db="EMBL/GenBank/DDBJ databases">
        <authorList>
            <consortium name="Wellcome Sanger Institute Data Sharing"/>
        </authorList>
    </citation>
    <scope>NUCLEOTIDE SEQUENCE [LARGE SCALE GENOMIC DNA]</scope>
</reference>
<sequence length="555" mass="63006">SSGEDIVAWILLNSCSGFLSSEARSFGSMLVALGYIYPLQDHKRLVIKPDASLYRFQTPYFWPTQQWPVEDTDYAIYLAKRNIRKKGILELHEQEQYNRLHKWMNHKWDFIVMQAKEQYRAAKERKKPDRVVFDCQERAYWVVHRPPMIFTQQSIMRPRVKSSVSIGALVKYCATYNSHDPFLSKCLPSNPWLTDDVTYWTLNMPNVEIPTKMRVERWTFSFGELLSDPRGRDDFRLFLKKEFSGENLAFWEGCEDLKWGTAVTMREKAEQIYKTFLARGAPRWINIDGKTMEITVSGLRHPHRYVLDAAQTHIYMLMKKVSKHTRSDAQLEQNARNRRPSLSPIILRQQELEQRAKMAASAPVDITQLCRFTTPVSHLAVYSGFTDSPSANASPSLPFVAPTPVCPSPISVALDSNSASERRAEAGEGEAERNPEARAPAGGNVLKSRMALSLRRLLKRGCSPSTMFASLSPKGQAAAGTSRIQPLCPDQPSQAPPRRTGNFFQIKVDIPPECRIYPIESEDEEEENRASSRGGVGAKEIICPWESLTPQNGTG</sequence>
<dbReference type="Pfam" id="PF00631">
    <property type="entry name" value="G-gamma"/>
    <property type="match status" value="1"/>
</dbReference>
<organism evidence="5 6">
    <name type="scientific">Echeneis naucrates</name>
    <name type="common">Live sharksucker</name>
    <dbReference type="NCBI Taxonomy" id="173247"/>
    <lineage>
        <taxon>Eukaryota</taxon>
        <taxon>Metazoa</taxon>
        <taxon>Chordata</taxon>
        <taxon>Craniata</taxon>
        <taxon>Vertebrata</taxon>
        <taxon>Euteleostomi</taxon>
        <taxon>Actinopterygii</taxon>
        <taxon>Neopterygii</taxon>
        <taxon>Teleostei</taxon>
        <taxon>Neoteleostei</taxon>
        <taxon>Acanthomorphata</taxon>
        <taxon>Carangaria</taxon>
        <taxon>Carangiformes</taxon>
        <taxon>Echeneidae</taxon>
        <taxon>Echeneis</taxon>
    </lineage>
</organism>
<feature type="compositionally biased region" description="Basic and acidic residues" evidence="2">
    <location>
        <begin position="420"/>
        <end position="436"/>
    </location>
</feature>
<feature type="region of interest" description="Disordered" evidence="2">
    <location>
        <begin position="469"/>
        <end position="500"/>
    </location>
</feature>
<dbReference type="GO" id="GO:0005737">
    <property type="term" value="C:cytoplasm"/>
    <property type="evidence" value="ECO:0007669"/>
    <property type="project" value="TreeGrafter"/>
</dbReference>
<name>A0A665VNC3_ECHNA</name>
<dbReference type="Gene3D" id="1.10.167.10">
    <property type="entry name" value="Regulator of G-protein Signalling 4, domain 2"/>
    <property type="match status" value="1"/>
</dbReference>
<dbReference type="GO" id="GO:0007186">
    <property type="term" value="P:G protein-coupled receptor signaling pathway"/>
    <property type="evidence" value="ECO:0007669"/>
    <property type="project" value="InterPro"/>
</dbReference>
<dbReference type="PANTHER" id="PTHR45746">
    <property type="entry name" value="LP21163P"/>
    <property type="match status" value="1"/>
</dbReference>
<dbReference type="GO" id="GO:0035556">
    <property type="term" value="P:intracellular signal transduction"/>
    <property type="evidence" value="ECO:0007669"/>
    <property type="project" value="InterPro"/>
</dbReference>
<keyword evidence="1" id="KW-0734">Signal transduction inhibitor</keyword>
<reference evidence="5" key="2">
    <citation type="submission" date="2025-08" db="UniProtKB">
        <authorList>
            <consortium name="Ensembl"/>
        </authorList>
    </citation>
    <scope>IDENTIFICATION</scope>
</reference>
<feature type="region of interest" description="Disordered" evidence="2">
    <location>
        <begin position="519"/>
        <end position="555"/>
    </location>
</feature>
<dbReference type="SMART" id="SM00224">
    <property type="entry name" value="GGL"/>
    <property type="match status" value="1"/>
</dbReference>
<dbReference type="CDD" id="cd04450">
    <property type="entry name" value="DEP_RGS7-like"/>
    <property type="match status" value="1"/>
</dbReference>
<dbReference type="InterPro" id="IPR000591">
    <property type="entry name" value="DEP_dom"/>
</dbReference>
<dbReference type="FunFam" id="1.10.167.10:FF:000001">
    <property type="entry name" value="Putative regulator of g-protein signaling 12"/>
    <property type="match status" value="1"/>
</dbReference>
<dbReference type="GO" id="GO:0008277">
    <property type="term" value="P:regulation of G protein-coupled receptor signaling pathway"/>
    <property type="evidence" value="ECO:0007669"/>
    <property type="project" value="InterPro"/>
</dbReference>
<dbReference type="PANTHER" id="PTHR45746:SF1">
    <property type="entry name" value="REGULATOR OF G-PROTEIN SIGNALING 9"/>
    <property type="match status" value="1"/>
</dbReference>
<dbReference type="InterPro" id="IPR036305">
    <property type="entry name" value="RGS_sf"/>
</dbReference>
<dbReference type="Proteomes" id="UP000472264">
    <property type="component" value="Chromosome 19"/>
</dbReference>
<dbReference type="GO" id="GO:0005886">
    <property type="term" value="C:plasma membrane"/>
    <property type="evidence" value="ECO:0007669"/>
    <property type="project" value="TreeGrafter"/>
</dbReference>
<reference evidence="5" key="3">
    <citation type="submission" date="2025-09" db="UniProtKB">
        <authorList>
            <consortium name="Ensembl"/>
        </authorList>
    </citation>
    <scope>IDENTIFICATION</scope>
</reference>
<dbReference type="PRINTS" id="PR01301">
    <property type="entry name" value="RGSPROTEIN"/>
</dbReference>
<gene>
    <name evidence="5" type="primary">rgs9</name>
</gene>
<dbReference type="SUPFAM" id="SSF46785">
    <property type="entry name" value="Winged helix' DNA-binding domain"/>
    <property type="match status" value="1"/>
</dbReference>
<dbReference type="InterPro" id="IPR036388">
    <property type="entry name" value="WH-like_DNA-bd_sf"/>
</dbReference>
<dbReference type="GO" id="GO:0043005">
    <property type="term" value="C:neuron projection"/>
    <property type="evidence" value="ECO:0007669"/>
    <property type="project" value="TreeGrafter"/>
</dbReference>
<dbReference type="CDD" id="cd00068">
    <property type="entry name" value="GGL"/>
    <property type="match status" value="1"/>
</dbReference>
<dbReference type="InterPro" id="IPR036284">
    <property type="entry name" value="GGL_sf"/>
</dbReference>
<dbReference type="Gene3D" id="1.10.1240.60">
    <property type="match status" value="1"/>
</dbReference>
<dbReference type="Pfam" id="PF00615">
    <property type="entry name" value="RGS"/>
    <property type="match status" value="1"/>
</dbReference>
<dbReference type="GO" id="GO:0005096">
    <property type="term" value="F:GTPase activator activity"/>
    <property type="evidence" value="ECO:0007669"/>
    <property type="project" value="TreeGrafter"/>
</dbReference>
<proteinExistence type="predicted"/>
<dbReference type="Ensembl" id="ENSENLT00000034179.1">
    <property type="protein sequence ID" value="ENSENLP00000033246.1"/>
    <property type="gene ID" value="ENSENLG00000013683.1"/>
</dbReference>
<dbReference type="GO" id="GO:0009968">
    <property type="term" value="P:negative regulation of signal transduction"/>
    <property type="evidence" value="ECO:0007669"/>
    <property type="project" value="UniProtKB-KW"/>
</dbReference>
<dbReference type="InterPro" id="IPR036390">
    <property type="entry name" value="WH_DNA-bd_sf"/>
</dbReference>
<accession>A0A665VNC3</accession>
<dbReference type="SUPFAM" id="SSF48670">
    <property type="entry name" value="Transducin (heterotrimeric G protein), gamma chain"/>
    <property type="match status" value="1"/>
</dbReference>
<evidence type="ECO:0000256" key="2">
    <source>
        <dbReference type="SAM" id="MobiDB-lite"/>
    </source>
</evidence>
<dbReference type="InterPro" id="IPR016137">
    <property type="entry name" value="RGS"/>
</dbReference>
<feature type="domain" description="RGS" evidence="3">
    <location>
        <begin position="221"/>
        <end position="319"/>
    </location>
</feature>
<dbReference type="Pfam" id="PF18148">
    <property type="entry name" value="RGS_DHEX"/>
    <property type="match status" value="1"/>
</dbReference>
<dbReference type="InterPro" id="IPR047017">
    <property type="entry name" value="RGS6/7/9/11_DHEX_sf"/>
</dbReference>
<feature type="domain" description="DEP" evidence="4">
    <location>
        <begin position="1"/>
        <end position="58"/>
    </location>
</feature>